<feature type="domain" description="Glycine-rich" evidence="3">
    <location>
        <begin position="48"/>
        <end position="223"/>
    </location>
</feature>
<organism evidence="4 6">
    <name type="scientific">Formosa algae</name>
    <dbReference type="NCBI Taxonomy" id="225843"/>
    <lineage>
        <taxon>Bacteria</taxon>
        <taxon>Pseudomonadati</taxon>
        <taxon>Bacteroidota</taxon>
        <taxon>Flavobacteriia</taxon>
        <taxon>Flavobacteriales</taxon>
        <taxon>Flavobacteriaceae</taxon>
        <taxon>Formosa</taxon>
    </lineage>
</organism>
<dbReference type="Proteomes" id="UP001138672">
    <property type="component" value="Unassembled WGS sequence"/>
</dbReference>
<evidence type="ECO:0000313" key="7">
    <source>
        <dbReference type="Proteomes" id="UP001231587"/>
    </source>
</evidence>
<dbReference type="Pfam" id="PF20009">
    <property type="entry name" value="GEVED"/>
    <property type="match status" value="2"/>
</dbReference>
<keyword evidence="7" id="KW-1185">Reference proteome</keyword>
<sequence>MIQRTTHSALKRTRPFKTSFFKQFTLVLCFALIGVSGFGQTVVNLSSPGTGTYEIPCGVTKIDIEVWGSGGAGGGSTIRNAGGNGGDAGKYSSSSNISVAEGEILNYTIAAGGAGTTGGNNHGDQSFIQAQGPTSYDWIGANGGNGGDKANNNSDTADDGTDAPNDNNGISIGDGGLANSNGDGYAGGPGAGGGGGTRRGNNNATGGDGGDGYIRITMYGDSGSSSYCTTSFTSVEPITNVTFAGINNATDETINGSQGVETFCDISGTVTQGETYEITVKGNTNGNNKNFFMAFIDWNQDGVFDDDEDAYEEQKIGDFRNSTGVDSNSVTGNIIVPDDAILGTTLIRIIKTEGSSATDACSTFDEGQAEDYTLTVEESVDEIDDCGYTVIDCDIAFDDVAPISHVTFAGIDNTTDASINGSDAIERFCDLEANVNLGSTYEITLEGNTNGDDKSFFVAYIDWNQDNVFDEDDEELKLGELPNSNGSDGISLTVDIVIPDDATLGRTTMRIIKTNDNSATEPCDNFNEGQAEEYTLIIDEVTCTKTWVGDNGIGWFVPSNWYPKGVPTAESCVFINTLDGNSNPKVKGVDTSGDINGIAYAKSITISGDNSQLTLSNEAELQVTEYIISNSPIYITDESSLIMEDGYLESSANGTIEGDSFFSVEDFTLTSSDASWDVNDTSILVIEDKLALDGEMTLNDNASLIQTNNDTNSSTGTFTVNRSSTTTLNTDYTYWSSPVQNYNIDAISSTSHRYEWLPSIDDEYGNWSLVSNTVMTPGKGYIIRGNNYTASFQYDKPNNGPISINLTRGTYNGSNYTDASSTIITKEDDNWNLIGNPYPSAIYADTFLTDSDDIIEGGIRIWTHASEISSGNDDPFYADQAESYNPDDYITYTLAGSAPSGFDGYIASGQGFFVLMQESASSPSQATFTNAMRTYASTYTNSDFYRTSGEKNRIWLNLIDTENIAHSMLIGYFDDALDSKDALYDAIIKDFNNTAIYSIINDEAFIIQGKANPFEDTDLVPLGIVSLKKDEFTIGIEKLDGVFGNTDQAIYLEDLYENTIHNLRDSPYEFTSEIGTFNDRFILRYQDSTLSIDDVIADTDLKIIATQNFIKASTTTSTINKIIVYDIIGRVLYQANSLNATEIKLDQLAPTQSPLIVKATLSNGTTKIQKVIY</sequence>
<dbReference type="InterPro" id="IPR049304">
    <property type="entry name" value="Gly_rich_dom"/>
</dbReference>
<dbReference type="EMBL" id="JAGGJQ010000001">
    <property type="protein sequence ID" value="MBP1838124.1"/>
    <property type="molecule type" value="Genomic_DNA"/>
</dbReference>
<evidence type="ECO:0000259" key="3">
    <source>
        <dbReference type="Pfam" id="PF21722"/>
    </source>
</evidence>
<feature type="region of interest" description="Disordered" evidence="1">
    <location>
        <begin position="120"/>
        <end position="210"/>
    </location>
</feature>
<dbReference type="RefSeq" id="WP_057781903.1">
    <property type="nucleotide sequence ID" value="NZ_JAGGJQ010000001.1"/>
</dbReference>
<dbReference type="AlphaFoldDB" id="A0A9X0YJB3"/>
<feature type="domain" description="GEVED" evidence="2">
    <location>
        <begin position="293"/>
        <end position="375"/>
    </location>
</feature>
<proteinExistence type="predicted"/>
<name>A0A9X0YJB3_9FLAO</name>
<evidence type="ECO:0000313" key="5">
    <source>
        <dbReference type="EMBL" id="MDQ0334259.1"/>
    </source>
</evidence>
<feature type="domain" description="GEVED" evidence="2">
    <location>
        <begin position="457"/>
        <end position="536"/>
    </location>
</feature>
<feature type="compositionally biased region" description="Polar residues" evidence="1">
    <location>
        <begin position="122"/>
        <end position="134"/>
    </location>
</feature>
<evidence type="ECO:0000313" key="6">
    <source>
        <dbReference type="Proteomes" id="UP001138672"/>
    </source>
</evidence>
<dbReference type="EMBL" id="JAUSUU010000002">
    <property type="protein sequence ID" value="MDQ0334259.1"/>
    <property type="molecule type" value="Genomic_DNA"/>
</dbReference>
<evidence type="ECO:0000259" key="2">
    <source>
        <dbReference type="Pfam" id="PF20009"/>
    </source>
</evidence>
<dbReference type="Proteomes" id="UP001231587">
    <property type="component" value="Unassembled WGS sequence"/>
</dbReference>
<accession>A0A9X0YJB3</accession>
<comment type="caution">
    <text evidence="4">The sequence shown here is derived from an EMBL/GenBank/DDBJ whole genome shotgun (WGS) entry which is preliminary data.</text>
</comment>
<dbReference type="InterPro" id="IPR045474">
    <property type="entry name" value="GEVED"/>
</dbReference>
<evidence type="ECO:0000256" key="1">
    <source>
        <dbReference type="SAM" id="MobiDB-lite"/>
    </source>
</evidence>
<dbReference type="Pfam" id="PF21722">
    <property type="entry name" value="Gly_rich_2"/>
    <property type="match status" value="1"/>
</dbReference>
<feature type="compositionally biased region" description="Gly residues" evidence="1">
    <location>
        <begin position="184"/>
        <end position="198"/>
    </location>
</feature>
<gene>
    <name evidence="4" type="ORF">J2Z56_000020</name>
    <name evidence="5" type="ORF">J2Z57_000686</name>
</gene>
<evidence type="ECO:0000313" key="4">
    <source>
        <dbReference type="EMBL" id="MBP1838124.1"/>
    </source>
</evidence>
<dbReference type="NCBIfam" id="NF033708">
    <property type="entry name" value="T9SS_Cterm_ChiA"/>
    <property type="match status" value="1"/>
</dbReference>
<protein>
    <submittedName>
        <fullName evidence="4">Uncharacterized protein</fullName>
    </submittedName>
</protein>
<reference evidence="4" key="1">
    <citation type="submission" date="2021-03" db="EMBL/GenBank/DDBJ databases">
        <title>Genomic Encyclopedia of Type Strains, Phase IV (KMG-IV): sequencing the most valuable type-strain genomes for metagenomic binning, comparative biology and taxonomic classification.</title>
        <authorList>
            <person name="Goeker M."/>
        </authorList>
    </citation>
    <scope>NUCLEOTIDE SEQUENCE</scope>
    <source>
        <strain evidence="4">DSM 15523</strain>
        <strain evidence="5 7">DSM 16476</strain>
    </source>
</reference>